<evidence type="ECO:0000256" key="3">
    <source>
        <dbReference type="ARBA" id="ARBA00022448"/>
    </source>
</evidence>
<comment type="caution">
    <text evidence="6">The sequence shown here is derived from an EMBL/GenBank/DDBJ whole genome shotgun (WGS) entry which is preliminary data.</text>
</comment>
<dbReference type="GO" id="GO:0015833">
    <property type="term" value="P:peptide transport"/>
    <property type="evidence" value="ECO:0007669"/>
    <property type="project" value="TreeGrafter"/>
</dbReference>
<dbReference type="GO" id="GO:0043190">
    <property type="term" value="C:ATP-binding cassette (ABC) transporter complex"/>
    <property type="evidence" value="ECO:0007669"/>
    <property type="project" value="InterPro"/>
</dbReference>
<dbReference type="Gene3D" id="3.40.190.10">
    <property type="entry name" value="Periplasmic binding protein-like II"/>
    <property type="match status" value="1"/>
</dbReference>
<evidence type="ECO:0000313" key="7">
    <source>
        <dbReference type="Proteomes" id="UP000242547"/>
    </source>
</evidence>
<protein>
    <submittedName>
        <fullName evidence="6">Nickel ABC transporter substrate-binding protein</fullName>
    </submittedName>
</protein>
<keyword evidence="4" id="KW-0732">Signal</keyword>
<dbReference type="GO" id="GO:0042597">
    <property type="term" value="C:periplasmic space"/>
    <property type="evidence" value="ECO:0007669"/>
    <property type="project" value="UniProtKB-ARBA"/>
</dbReference>
<dbReference type="InterPro" id="IPR039424">
    <property type="entry name" value="SBP_5"/>
</dbReference>
<evidence type="ECO:0000256" key="4">
    <source>
        <dbReference type="ARBA" id="ARBA00022729"/>
    </source>
</evidence>
<dbReference type="PANTHER" id="PTHR30290">
    <property type="entry name" value="PERIPLASMIC BINDING COMPONENT OF ABC TRANSPORTER"/>
    <property type="match status" value="1"/>
</dbReference>
<dbReference type="AlphaFoldDB" id="A0A2T4KKJ5"/>
<evidence type="ECO:0000256" key="2">
    <source>
        <dbReference type="ARBA" id="ARBA00005695"/>
    </source>
</evidence>
<dbReference type="Proteomes" id="UP000242547">
    <property type="component" value="Unassembled WGS sequence"/>
</dbReference>
<dbReference type="Gene3D" id="3.10.105.10">
    <property type="entry name" value="Dipeptide-binding Protein, Domain 3"/>
    <property type="match status" value="1"/>
</dbReference>
<dbReference type="Pfam" id="PF00496">
    <property type="entry name" value="SBP_bac_5"/>
    <property type="match status" value="1"/>
</dbReference>
<dbReference type="InterPro" id="IPR000914">
    <property type="entry name" value="SBP_5_dom"/>
</dbReference>
<dbReference type="RefSeq" id="WP_107505584.1">
    <property type="nucleotide sequence ID" value="NZ_PYZL01000002.1"/>
</dbReference>
<dbReference type="PROSITE" id="PS51257">
    <property type="entry name" value="PROKAR_LIPOPROTEIN"/>
    <property type="match status" value="1"/>
</dbReference>
<evidence type="ECO:0000259" key="5">
    <source>
        <dbReference type="Pfam" id="PF00496"/>
    </source>
</evidence>
<dbReference type="GO" id="GO:0030313">
    <property type="term" value="C:cell envelope"/>
    <property type="evidence" value="ECO:0007669"/>
    <property type="project" value="UniProtKB-SubCell"/>
</dbReference>
<comment type="similarity">
    <text evidence="2">Belongs to the bacterial solute-binding protein 5 family.</text>
</comment>
<comment type="subcellular location">
    <subcellularLocation>
        <location evidence="1">Cell envelope</location>
    </subcellularLocation>
</comment>
<gene>
    <name evidence="6" type="ORF">BUY44_00610</name>
</gene>
<sequence>MNKRMLSTLTMCATLILSGCAPHHHDNDKEVKVSLPREFNPKQLDAQGFDAPMPVYSAVYQSLVKYGKNGKIEPGLATSWDASNDGKDYIFHLKHDVKFNDGSQFDASAVKFSIERAKATDTTDPMETLDKLQSVTVKDKYTIEIKLKEPSNQVLPELTQIRPLRIMSPHAVKDEKTTGKFEKAIGTGPFKVAESTNETVTFKPNTYYRNGHPLDYNLTFQSIEDSDSRHLAIESNSIDITGGALGQMTPQQVKESQRSENLKVHKYPSTETQFMGFNPQHKVLQDKKMREAISKAIDTNELSSNKKLKGLFQSGVQYVNSDNQHNHRYAPKESEKLIKELGYKKNSNGYFEKDGKVLSLKLALQTDEFPEWKTKAVIMQQALKNIGIKLDINVLDAQTYYETLTVRKDFDLIYYRTYTNALMPYNFLNARFKQADQQPGAFADDAKLTSMIKEFSSIINMNQRQQAFNRLSNYIDSQYLVVPISYPDETFVTSPKIKHFQFSGQTDAPINFDKLKVSNHD</sequence>
<dbReference type="PANTHER" id="PTHR30290:SF10">
    <property type="entry name" value="PERIPLASMIC OLIGOPEPTIDE-BINDING PROTEIN-RELATED"/>
    <property type="match status" value="1"/>
</dbReference>
<reference evidence="6 7" key="1">
    <citation type="journal article" date="2016" name="Front. Microbiol.">
        <title>Comprehensive Phylogenetic Analysis of Bovine Non-aureus Staphylococci Species Based on Whole-Genome Sequencing.</title>
        <authorList>
            <person name="Naushad S."/>
            <person name="Barkema H.W."/>
            <person name="Luby C."/>
            <person name="Condas L.A."/>
            <person name="Nobrega D.B."/>
            <person name="Carson D.A."/>
            <person name="De Buck J."/>
        </authorList>
    </citation>
    <scope>NUCLEOTIDE SEQUENCE [LARGE SCALE GENOMIC DNA]</scope>
    <source>
        <strain evidence="6 7">SNUC 761</strain>
    </source>
</reference>
<evidence type="ECO:0000313" key="6">
    <source>
        <dbReference type="EMBL" id="PTE74627.1"/>
    </source>
</evidence>
<dbReference type="PIRSF" id="PIRSF002741">
    <property type="entry name" value="MppA"/>
    <property type="match status" value="1"/>
</dbReference>
<dbReference type="GO" id="GO:1904680">
    <property type="term" value="F:peptide transmembrane transporter activity"/>
    <property type="evidence" value="ECO:0007669"/>
    <property type="project" value="TreeGrafter"/>
</dbReference>
<accession>A0A2T4KKJ5</accession>
<dbReference type="SUPFAM" id="SSF53850">
    <property type="entry name" value="Periplasmic binding protein-like II"/>
    <property type="match status" value="1"/>
</dbReference>
<keyword evidence="3" id="KW-0813">Transport</keyword>
<organism evidence="6 7">
    <name type="scientific">Staphylococcus devriesei</name>
    <dbReference type="NCBI Taxonomy" id="586733"/>
    <lineage>
        <taxon>Bacteria</taxon>
        <taxon>Bacillati</taxon>
        <taxon>Bacillota</taxon>
        <taxon>Bacilli</taxon>
        <taxon>Bacillales</taxon>
        <taxon>Staphylococcaceae</taxon>
        <taxon>Staphylococcus</taxon>
    </lineage>
</organism>
<feature type="domain" description="Solute-binding protein family 5" evidence="5">
    <location>
        <begin position="71"/>
        <end position="436"/>
    </location>
</feature>
<evidence type="ECO:0000256" key="1">
    <source>
        <dbReference type="ARBA" id="ARBA00004196"/>
    </source>
</evidence>
<name>A0A2T4KKJ5_9STAP</name>
<dbReference type="EMBL" id="PYZL01000002">
    <property type="protein sequence ID" value="PTE74627.1"/>
    <property type="molecule type" value="Genomic_DNA"/>
</dbReference>
<dbReference type="InterPro" id="IPR030678">
    <property type="entry name" value="Peptide/Ni-bd"/>
</dbReference>
<proteinExistence type="inferred from homology"/>